<dbReference type="Gene3D" id="3.80.10.10">
    <property type="entry name" value="Ribonuclease Inhibitor"/>
    <property type="match status" value="1"/>
</dbReference>
<comment type="caution">
    <text evidence="2">The sequence shown here is derived from an EMBL/GenBank/DDBJ whole genome shotgun (WGS) entry which is preliminary data.</text>
</comment>
<dbReference type="Proteomes" id="UP001151287">
    <property type="component" value="Unassembled WGS sequence"/>
</dbReference>
<proteinExistence type="predicted"/>
<dbReference type="PROSITE" id="PS50181">
    <property type="entry name" value="FBOX"/>
    <property type="match status" value="1"/>
</dbReference>
<feature type="domain" description="F-box" evidence="1">
    <location>
        <begin position="4"/>
        <end position="40"/>
    </location>
</feature>
<evidence type="ECO:0000313" key="3">
    <source>
        <dbReference type="Proteomes" id="UP001151287"/>
    </source>
</evidence>
<evidence type="ECO:0000313" key="2">
    <source>
        <dbReference type="EMBL" id="KAJ1690913.1"/>
    </source>
</evidence>
<dbReference type="InterPro" id="IPR055411">
    <property type="entry name" value="LRR_FXL15/At3g58940/PEG3-like"/>
</dbReference>
<dbReference type="InterPro" id="IPR001810">
    <property type="entry name" value="F-box_dom"/>
</dbReference>
<sequence>MADADRFSSLPFEIKIHILTHLRIKDAVRTSTLARSWRDLWTHLPCLYLCNTQDTLGDNWIQRAYHLVSSLQGPLRWFQLAHFRDYLRPADDSVFIQNLLDLLPQKGGVEMLDLFFETHMDEAIRLPSFHSLYMLKLRGCHVGLPTGFQGFRRLKTLSMRTVGISNDDLNLLVRTSSNLTSLVISDCYTSGDPLSVDLSLPFMRHLEFRGVFTAVEKVLVVSAPHLKQAVIGLSHVDYSSQN</sequence>
<dbReference type="OrthoDB" id="672536at2759"/>
<reference evidence="2" key="1">
    <citation type="journal article" date="2022" name="Cell">
        <title>Repeat-based holocentromeres influence genome architecture and karyotype evolution.</title>
        <authorList>
            <person name="Hofstatter P.G."/>
            <person name="Thangavel G."/>
            <person name="Lux T."/>
            <person name="Neumann P."/>
            <person name="Vondrak T."/>
            <person name="Novak P."/>
            <person name="Zhang M."/>
            <person name="Costa L."/>
            <person name="Castellani M."/>
            <person name="Scott A."/>
            <person name="Toegelov H."/>
            <person name="Fuchs J."/>
            <person name="Mata-Sucre Y."/>
            <person name="Dias Y."/>
            <person name="Vanzela A.L.L."/>
            <person name="Huettel B."/>
            <person name="Almeida C.C.S."/>
            <person name="Simkova H."/>
            <person name="Souza G."/>
            <person name="Pedrosa-Harand A."/>
            <person name="Macas J."/>
            <person name="Mayer K.F.X."/>
            <person name="Houben A."/>
            <person name="Marques A."/>
        </authorList>
    </citation>
    <scope>NUCLEOTIDE SEQUENCE</scope>
    <source>
        <strain evidence="2">RhyBre1mFocal</strain>
    </source>
</reference>
<accession>A0A9Q0HM95</accession>
<dbReference type="PANTHER" id="PTHR31639">
    <property type="entry name" value="F-BOX PROTEIN-LIKE"/>
    <property type="match status" value="1"/>
</dbReference>
<dbReference type="InterPro" id="IPR036047">
    <property type="entry name" value="F-box-like_dom_sf"/>
</dbReference>
<dbReference type="Pfam" id="PF24758">
    <property type="entry name" value="LRR_At5g56370"/>
    <property type="match status" value="1"/>
</dbReference>
<gene>
    <name evidence="2" type="ORF">LUZ63_015068</name>
</gene>
<dbReference type="InterPro" id="IPR032675">
    <property type="entry name" value="LRR_dom_sf"/>
</dbReference>
<protein>
    <recommendedName>
        <fullName evidence="1">F-box domain-containing protein</fullName>
    </recommendedName>
</protein>
<name>A0A9Q0HM95_9POAL</name>
<dbReference type="SUPFAM" id="SSF52047">
    <property type="entry name" value="RNI-like"/>
    <property type="match status" value="1"/>
</dbReference>
<dbReference type="EMBL" id="JAMQYH010000004">
    <property type="protein sequence ID" value="KAJ1690913.1"/>
    <property type="molecule type" value="Genomic_DNA"/>
</dbReference>
<dbReference type="AlphaFoldDB" id="A0A9Q0HM95"/>
<keyword evidence="3" id="KW-1185">Reference proteome</keyword>
<dbReference type="PANTHER" id="PTHR31639:SF256">
    <property type="entry name" value="OS07G0242900 PROTEIN"/>
    <property type="match status" value="1"/>
</dbReference>
<dbReference type="SUPFAM" id="SSF81383">
    <property type="entry name" value="F-box domain"/>
    <property type="match status" value="1"/>
</dbReference>
<dbReference type="Gene3D" id="1.20.1280.50">
    <property type="match status" value="1"/>
</dbReference>
<dbReference type="Pfam" id="PF00646">
    <property type="entry name" value="F-box"/>
    <property type="match status" value="1"/>
</dbReference>
<evidence type="ECO:0000259" key="1">
    <source>
        <dbReference type="PROSITE" id="PS50181"/>
    </source>
</evidence>
<organism evidence="2 3">
    <name type="scientific">Rhynchospora breviuscula</name>
    <dbReference type="NCBI Taxonomy" id="2022672"/>
    <lineage>
        <taxon>Eukaryota</taxon>
        <taxon>Viridiplantae</taxon>
        <taxon>Streptophyta</taxon>
        <taxon>Embryophyta</taxon>
        <taxon>Tracheophyta</taxon>
        <taxon>Spermatophyta</taxon>
        <taxon>Magnoliopsida</taxon>
        <taxon>Liliopsida</taxon>
        <taxon>Poales</taxon>
        <taxon>Cyperaceae</taxon>
        <taxon>Cyperoideae</taxon>
        <taxon>Rhynchosporeae</taxon>
        <taxon>Rhynchospora</taxon>
    </lineage>
</organism>